<protein>
    <submittedName>
        <fullName evidence="2">F-box protein At-B</fullName>
    </submittedName>
</protein>
<proteinExistence type="predicted"/>
<dbReference type="GO" id="GO:0031146">
    <property type="term" value="P:SCF-dependent proteasomal ubiquitin-dependent protein catabolic process"/>
    <property type="evidence" value="ECO:0007669"/>
    <property type="project" value="TreeGrafter"/>
</dbReference>
<dbReference type="Gene3D" id="3.80.10.10">
    <property type="entry name" value="Ribonuclease Inhibitor"/>
    <property type="match status" value="3"/>
</dbReference>
<organism evidence="2 3">
    <name type="scientific">Cinnamomum micranthum f. kanehirae</name>
    <dbReference type="NCBI Taxonomy" id="337451"/>
    <lineage>
        <taxon>Eukaryota</taxon>
        <taxon>Viridiplantae</taxon>
        <taxon>Streptophyta</taxon>
        <taxon>Embryophyta</taxon>
        <taxon>Tracheophyta</taxon>
        <taxon>Spermatophyta</taxon>
        <taxon>Magnoliopsida</taxon>
        <taxon>Magnoliidae</taxon>
        <taxon>Laurales</taxon>
        <taxon>Lauraceae</taxon>
        <taxon>Cinnamomum</taxon>
    </lineage>
</organism>
<dbReference type="InterPro" id="IPR001810">
    <property type="entry name" value="F-box_dom"/>
</dbReference>
<name>A0A443P1T3_9MAGN</name>
<dbReference type="Proteomes" id="UP000283530">
    <property type="component" value="Unassembled WGS sequence"/>
</dbReference>
<feature type="domain" description="F-box" evidence="1">
    <location>
        <begin position="7"/>
        <end position="41"/>
    </location>
</feature>
<dbReference type="STRING" id="337451.A0A443P1T3"/>
<dbReference type="InterPro" id="IPR006553">
    <property type="entry name" value="Leu-rich_rpt_Cys-con_subtyp"/>
</dbReference>
<dbReference type="Pfam" id="PF25372">
    <property type="entry name" value="DUF7885"/>
    <property type="match status" value="1"/>
</dbReference>
<evidence type="ECO:0000259" key="1">
    <source>
        <dbReference type="PROSITE" id="PS50181"/>
    </source>
</evidence>
<dbReference type="AlphaFoldDB" id="A0A443P1T3"/>
<dbReference type="SMART" id="SM00367">
    <property type="entry name" value="LRR_CC"/>
    <property type="match status" value="8"/>
</dbReference>
<accession>A0A443P1T3</accession>
<dbReference type="PANTHER" id="PTHR13318">
    <property type="entry name" value="PARTNER OF PAIRED, ISOFORM B-RELATED"/>
    <property type="match status" value="1"/>
</dbReference>
<dbReference type="GO" id="GO:0019005">
    <property type="term" value="C:SCF ubiquitin ligase complex"/>
    <property type="evidence" value="ECO:0007669"/>
    <property type="project" value="TreeGrafter"/>
</dbReference>
<reference evidence="2 3" key="1">
    <citation type="journal article" date="2019" name="Nat. Plants">
        <title>Stout camphor tree genome fills gaps in understanding of flowering plant genome evolution.</title>
        <authorList>
            <person name="Chaw S.M."/>
            <person name="Liu Y.C."/>
            <person name="Wu Y.W."/>
            <person name="Wang H.Y."/>
            <person name="Lin C.I."/>
            <person name="Wu C.S."/>
            <person name="Ke H.M."/>
            <person name="Chang L.Y."/>
            <person name="Hsu C.Y."/>
            <person name="Yang H.T."/>
            <person name="Sudianto E."/>
            <person name="Hsu M.H."/>
            <person name="Wu K.P."/>
            <person name="Wang L.N."/>
            <person name="Leebens-Mack J.H."/>
            <person name="Tsai I.J."/>
        </authorList>
    </citation>
    <scope>NUCLEOTIDE SEQUENCE [LARGE SCALE GENOMIC DNA]</scope>
    <source>
        <strain evidence="3">cv. Chaw 1501</strain>
        <tissue evidence="2">Young leaves</tissue>
    </source>
</reference>
<keyword evidence="3" id="KW-1185">Reference proteome</keyword>
<dbReference type="PANTHER" id="PTHR13318:SF176">
    <property type="entry name" value="F-BOX PROTEIN AT-B"/>
    <property type="match status" value="1"/>
</dbReference>
<dbReference type="SUPFAM" id="SSF52047">
    <property type="entry name" value="RNI-like"/>
    <property type="match status" value="2"/>
</dbReference>
<comment type="caution">
    <text evidence="2">The sequence shown here is derived from an EMBL/GenBank/DDBJ whole genome shotgun (WGS) entry which is preliminary data.</text>
</comment>
<dbReference type="Pfam" id="PF00646">
    <property type="entry name" value="F-box"/>
    <property type="match status" value="1"/>
</dbReference>
<dbReference type="InterPro" id="IPR057207">
    <property type="entry name" value="FBXL15_LRR"/>
</dbReference>
<dbReference type="InterPro" id="IPR032675">
    <property type="entry name" value="LRR_dom_sf"/>
</dbReference>
<evidence type="ECO:0000313" key="2">
    <source>
        <dbReference type="EMBL" id="RWR84768.1"/>
    </source>
</evidence>
<dbReference type="OrthoDB" id="2585512at2759"/>
<evidence type="ECO:0000313" key="3">
    <source>
        <dbReference type="Proteomes" id="UP000283530"/>
    </source>
</evidence>
<gene>
    <name evidence="2" type="ORF">CKAN_01359400</name>
</gene>
<dbReference type="EMBL" id="QPKB01000005">
    <property type="protein sequence ID" value="RWR84768.1"/>
    <property type="molecule type" value="Genomic_DNA"/>
</dbReference>
<dbReference type="PROSITE" id="PS50181">
    <property type="entry name" value="FBOX"/>
    <property type="match status" value="1"/>
</dbReference>
<sequence length="649" mass="71494">MSRGSGGGELERLPQSVLQEILMRLDVDSICITAPVCRTLRFSASEALSSISILDLSGFSPDAQILDRILHENKVLKSLTLDCSRLNDSSISIFVKDHLQELVLLKCSLLLSLLFTSIGEKCSSLRVFTLEMARQAVLEPSHICKEKLAQMLKGCLYLESLCIKIRDPDCDPAVFESVGLFLPKTIKILQLQPMFEHHAKQLIHEIGIFRSSVASSADFSIDFFPRPNDFRLQSLSLVVDRITDHLLISITRNLHFLVNLDLQDKPRRKPSWHHDLTDSGLQSLGSCSHLVHLSLLRSREYYPATFTRVNDMGIFLFAEECKRLESVRLGGFSRVTDAGFASILHSCKSLKKFEVISAVFLSDLAFHDLVNASCSLVDVRLASCGLLTSETAADLSLCKSLEVLDLWGCKSIADHGLISISRLCRLTTLNLGGADVTDGGLSALGCGNAPIVFLCLRGCKRVTDRGVASLLLEGGVICKTLSALDLGYMPGISDRAIFTIIQSGINIIDLCIRNCFYITDASVAAFASREGFGEGKKPLRRLDLYHCSGLSLKLLELLRRPSFRGLRWLGIGGTCMLSRGDTEAPNRRSEIASRMILQKYSGKVVILLIPETVLLALLMGLHGAVKLKMRLLIIEDDFCACNALDWASS</sequence>